<protein>
    <submittedName>
        <fullName evidence="2">SPFH/Band 7/PHB domain protein</fullName>
    </submittedName>
</protein>
<dbReference type="InterPro" id="IPR001107">
    <property type="entry name" value="Band_7"/>
</dbReference>
<dbReference type="InterPro" id="IPR001972">
    <property type="entry name" value="Stomatin_HflK_fam"/>
</dbReference>
<dbReference type="PANTHER" id="PTHR43327:SF10">
    <property type="entry name" value="STOMATIN-LIKE PROTEIN 2, MITOCHONDRIAL"/>
    <property type="match status" value="1"/>
</dbReference>
<dbReference type="PRINTS" id="PR00721">
    <property type="entry name" value="STOMATIN"/>
</dbReference>
<evidence type="ECO:0000259" key="1">
    <source>
        <dbReference type="SMART" id="SM00244"/>
    </source>
</evidence>
<proteinExistence type="predicted"/>
<dbReference type="Pfam" id="PF01145">
    <property type="entry name" value="Band_7"/>
    <property type="match status" value="1"/>
</dbReference>
<dbReference type="PANTHER" id="PTHR43327">
    <property type="entry name" value="STOMATIN-LIKE PROTEIN 2, MITOCHONDRIAL"/>
    <property type="match status" value="1"/>
</dbReference>
<dbReference type="RefSeq" id="WP_005606687.1">
    <property type="nucleotide sequence ID" value="NZ_CP102283.1"/>
</dbReference>
<keyword evidence="3" id="KW-1185">Reference proteome</keyword>
<dbReference type="InterPro" id="IPR050710">
    <property type="entry name" value="Band7/mec-2_domain"/>
</dbReference>
<dbReference type="eggNOG" id="COG0330">
    <property type="taxonomic scope" value="Bacteria"/>
</dbReference>
<dbReference type="GO" id="GO:0016020">
    <property type="term" value="C:membrane"/>
    <property type="evidence" value="ECO:0007669"/>
    <property type="project" value="InterPro"/>
</dbReference>
<organism evidence="2 3">
    <name type="scientific">Granulicatella adiacens ATCC 49175</name>
    <dbReference type="NCBI Taxonomy" id="638301"/>
    <lineage>
        <taxon>Bacteria</taxon>
        <taxon>Bacillati</taxon>
        <taxon>Bacillota</taxon>
        <taxon>Bacilli</taxon>
        <taxon>Lactobacillales</taxon>
        <taxon>Carnobacteriaceae</taxon>
        <taxon>Granulicatella</taxon>
    </lineage>
</organism>
<gene>
    <name evidence="2" type="ORF">HMPREF0444_0759</name>
</gene>
<sequence length="297" mass="32436">MPLTIIIIALVLVLLIIAFKSIRIVQQGHKAAVQSFGRYVGELGPGLHFVTPIIRNIAYVVDMRQRSLDLDPQEIITKDNVNLTIDASAKYHVDNLEEYLYGNTNPEGLLLLDIQNELRDIIGTMTMAEILGGTNKINTDLNQRVFGKTDSYGVTIDRVNIGEVIPPQSIVEAMNKQITADRERDAALIAADARQKTVEMDTRTQNNKLLADARAHAEKIAIDTQATVAQLTAINNALNESNLNAAALEYLAIDAKKALAEGPNNTVVLMDGQNNAKIAENIASLASGRKVWDEAGK</sequence>
<dbReference type="Gene3D" id="3.30.479.30">
    <property type="entry name" value="Band 7 domain"/>
    <property type="match status" value="1"/>
</dbReference>
<comment type="caution">
    <text evidence="2">The sequence shown here is derived from an EMBL/GenBank/DDBJ whole genome shotgun (WGS) entry which is preliminary data.</text>
</comment>
<dbReference type="AlphaFoldDB" id="C8NFR4"/>
<dbReference type="HOGENOM" id="CLU_024949_2_2_9"/>
<reference evidence="2 3" key="1">
    <citation type="submission" date="2009-08" db="EMBL/GenBank/DDBJ databases">
        <authorList>
            <person name="Muzny D."/>
            <person name="Qin X."/>
            <person name="Deng J."/>
            <person name="Jiang H."/>
            <person name="Liu Y."/>
            <person name="Qu J."/>
            <person name="Song X.-Z."/>
            <person name="Zhang L."/>
            <person name="Thornton R."/>
            <person name="Coyle M."/>
            <person name="Francisco L."/>
            <person name="Jackson L."/>
            <person name="Javaid M."/>
            <person name="Korchina V."/>
            <person name="Kovar C."/>
            <person name="Mata R."/>
            <person name="Mathew T."/>
            <person name="Ngo R."/>
            <person name="Nguyen L."/>
            <person name="Nguyen N."/>
            <person name="Okwuonu G."/>
            <person name="Ongeri F."/>
            <person name="Pham C."/>
            <person name="Simmons D."/>
            <person name="Wilczek-Boney K."/>
            <person name="Hale W."/>
            <person name="Jakkamsetti A."/>
            <person name="Pham P."/>
            <person name="Ruth R."/>
            <person name="San Lucas F."/>
            <person name="Warren J."/>
            <person name="Zhang J."/>
            <person name="Zhao Z."/>
            <person name="Zhou C."/>
            <person name="Zhu D."/>
            <person name="Lee S."/>
            <person name="Bess C."/>
            <person name="Blankenburg K."/>
            <person name="Forbes L."/>
            <person name="Fu Q."/>
            <person name="Gubbala S."/>
            <person name="Hirani K."/>
            <person name="Jayaseelan J.C."/>
            <person name="Lara F."/>
            <person name="Munidasa M."/>
            <person name="Palculict T."/>
            <person name="Patil S."/>
            <person name="Pu L.-L."/>
            <person name="Saada N."/>
            <person name="Tang L."/>
            <person name="Weissenberger G."/>
            <person name="Zhu Y."/>
            <person name="Hemphill L."/>
            <person name="Shang Y."/>
            <person name="Youmans B."/>
            <person name="Ayvaz T."/>
            <person name="Ross M."/>
            <person name="Santibanez J."/>
            <person name="Aqrawi P."/>
            <person name="Gross S."/>
            <person name="Joshi V."/>
            <person name="Fowler G."/>
            <person name="Nazareth L."/>
            <person name="Reid J."/>
            <person name="Worley K."/>
            <person name="Petrosino J."/>
            <person name="Highlander S."/>
            <person name="Gibbs R."/>
        </authorList>
    </citation>
    <scope>NUCLEOTIDE SEQUENCE [LARGE SCALE GENOMIC DNA]</scope>
    <source>
        <strain evidence="2 3">ATCC 49175</strain>
    </source>
</reference>
<dbReference type="STRING" id="638301.HMPREF0444_0759"/>
<dbReference type="Proteomes" id="UP000005926">
    <property type="component" value="Unassembled WGS sequence"/>
</dbReference>
<dbReference type="SMART" id="SM00244">
    <property type="entry name" value="PHB"/>
    <property type="match status" value="1"/>
</dbReference>
<name>C8NFR4_9LACT</name>
<dbReference type="CDD" id="cd08829">
    <property type="entry name" value="SPFH_paraslipin"/>
    <property type="match status" value="1"/>
</dbReference>
<dbReference type="InterPro" id="IPR036013">
    <property type="entry name" value="Band_7/SPFH_dom_sf"/>
</dbReference>
<dbReference type="GeneID" id="78412902"/>
<evidence type="ECO:0000313" key="2">
    <source>
        <dbReference type="EMBL" id="EEW37400.1"/>
    </source>
</evidence>
<accession>C8NFR4</accession>
<evidence type="ECO:0000313" key="3">
    <source>
        <dbReference type="Proteomes" id="UP000005926"/>
    </source>
</evidence>
<dbReference type="SUPFAM" id="SSF117892">
    <property type="entry name" value="Band 7/SPFH domain"/>
    <property type="match status" value="1"/>
</dbReference>
<feature type="domain" description="Band 7" evidence="1">
    <location>
        <begin position="20"/>
        <end position="178"/>
    </location>
</feature>
<dbReference type="EMBL" id="ACKZ01000016">
    <property type="protein sequence ID" value="EEW37400.1"/>
    <property type="molecule type" value="Genomic_DNA"/>
</dbReference>